<organism evidence="3 4">
    <name type="scientific">Falsarthrobacter nasiphocae</name>
    <dbReference type="NCBI Taxonomy" id="189863"/>
    <lineage>
        <taxon>Bacteria</taxon>
        <taxon>Bacillati</taxon>
        <taxon>Actinomycetota</taxon>
        <taxon>Actinomycetes</taxon>
        <taxon>Micrococcales</taxon>
        <taxon>Micrococcaceae</taxon>
        <taxon>Falsarthrobacter</taxon>
    </lineage>
</organism>
<comment type="caution">
    <text evidence="3">The sequence shown here is derived from an EMBL/GenBank/DDBJ whole genome shotgun (WGS) entry which is preliminary data.</text>
</comment>
<dbReference type="GO" id="GO:0006508">
    <property type="term" value="P:proteolysis"/>
    <property type="evidence" value="ECO:0007669"/>
    <property type="project" value="UniProtKB-KW"/>
</dbReference>
<evidence type="ECO:0000259" key="2">
    <source>
        <dbReference type="Pfam" id="PF02517"/>
    </source>
</evidence>
<feature type="transmembrane region" description="Helical" evidence="1">
    <location>
        <begin position="244"/>
        <end position="265"/>
    </location>
</feature>
<evidence type="ECO:0000313" key="4">
    <source>
        <dbReference type="Proteomes" id="UP001247307"/>
    </source>
</evidence>
<evidence type="ECO:0000256" key="1">
    <source>
        <dbReference type="SAM" id="Phobius"/>
    </source>
</evidence>
<reference evidence="3" key="1">
    <citation type="submission" date="2023-07" db="EMBL/GenBank/DDBJ databases">
        <title>Sequencing the genomes of 1000 actinobacteria strains.</title>
        <authorList>
            <person name="Klenk H.-P."/>
        </authorList>
    </citation>
    <scope>NUCLEOTIDE SEQUENCE</scope>
    <source>
        <strain evidence="3">DSM 13988</strain>
    </source>
</reference>
<accession>A0AAE3YIZ8</accession>
<keyword evidence="3" id="KW-0378">Hydrolase</keyword>
<feature type="transmembrane region" description="Helical" evidence="1">
    <location>
        <begin position="124"/>
        <end position="144"/>
    </location>
</feature>
<dbReference type="InterPro" id="IPR003675">
    <property type="entry name" value="Rce1/LyrA-like_dom"/>
</dbReference>
<feature type="domain" description="CAAX prenyl protease 2/Lysostaphin resistance protein A-like" evidence="2">
    <location>
        <begin position="165"/>
        <end position="255"/>
    </location>
</feature>
<feature type="transmembrane region" description="Helical" evidence="1">
    <location>
        <begin position="220"/>
        <end position="237"/>
    </location>
</feature>
<gene>
    <name evidence="3" type="ORF">J2S35_001546</name>
</gene>
<keyword evidence="1" id="KW-0812">Transmembrane</keyword>
<dbReference type="Pfam" id="PF02517">
    <property type="entry name" value="Rce1-like"/>
    <property type="match status" value="1"/>
</dbReference>
<evidence type="ECO:0000313" key="3">
    <source>
        <dbReference type="EMBL" id="MDR6892606.1"/>
    </source>
</evidence>
<name>A0AAE3YIZ8_9MICC</name>
<dbReference type="EMBL" id="JAVDUI010000001">
    <property type="protein sequence ID" value="MDR6892606.1"/>
    <property type="molecule type" value="Genomic_DNA"/>
</dbReference>
<feature type="transmembrane region" description="Helical" evidence="1">
    <location>
        <begin position="26"/>
        <end position="48"/>
    </location>
</feature>
<dbReference type="GO" id="GO:0004175">
    <property type="term" value="F:endopeptidase activity"/>
    <property type="evidence" value="ECO:0007669"/>
    <property type="project" value="UniProtKB-ARBA"/>
</dbReference>
<keyword evidence="1" id="KW-0472">Membrane</keyword>
<proteinExistence type="predicted"/>
<dbReference type="RefSeq" id="WP_309851883.1">
    <property type="nucleotide sequence ID" value="NZ_BAAAIU010000020.1"/>
</dbReference>
<feature type="transmembrane region" description="Helical" evidence="1">
    <location>
        <begin position="83"/>
        <end position="103"/>
    </location>
</feature>
<keyword evidence="3" id="KW-0645">Protease</keyword>
<protein>
    <submittedName>
        <fullName evidence="3">Membrane protease YdiL (CAAX protease family)</fullName>
    </submittedName>
</protein>
<sequence>MPSTARPAELPLHDERGPVSRRARRLIGWEIGIVLCLSLGRSAVFSVLDLIEALTGGTLADQTVTLNAPTAASPVLDAIRQTALILFSLAPVALVIFLAGPGLRGALARLGLAAPRGRGGAARDVVGGLGLFLLIGLGTLGVYAAGRALGVTARLNPSGLSLEWWNHGILLLSAVRHGLLEEIIMIGYLFWRGRQMGWGPAQVIVGSAILRGLYHSYQGVGPIAGNLAMGIIFGVIYSRTGRLAPLIVAHVLLDATAFFAASWYARL</sequence>
<keyword evidence="1" id="KW-1133">Transmembrane helix</keyword>
<keyword evidence="4" id="KW-1185">Reference proteome</keyword>
<dbReference type="GO" id="GO:0080120">
    <property type="term" value="P:CAAX-box protein maturation"/>
    <property type="evidence" value="ECO:0007669"/>
    <property type="project" value="UniProtKB-ARBA"/>
</dbReference>
<dbReference type="Proteomes" id="UP001247307">
    <property type="component" value="Unassembled WGS sequence"/>
</dbReference>
<dbReference type="AlphaFoldDB" id="A0AAE3YIZ8"/>